<dbReference type="Proteomes" id="UP000595437">
    <property type="component" value="Chromosome 7"/>
</dbReference>
<evidence type="ECO:0000313" key="2">
    <source>
        <dbReference type="Proteomes" id="UP000595437"/>
    </source>
</evidence>
<gene>
    <name evidence="1" type="ORF">FKW44_011700</name>
</gene>
<proteinExistence type="predicted"/>
<reference evidence="2" key="1">
    <citation type="submission" date="2021-01" db="EMBL/GenBank/DDBJ databases">
        <title>Caligus Genome Assembly.</title>
        <authorList>
            <person name="Gallardo-Escarate C."/>
        </authorList>
    </citation>
    <scope>NUCLEOTIDE SEQUENCE [LARGE SCALE GENOMIC DNA]</scope>
</reference>
<accession>A0A7T8KAG3</accession>
<keyword evidence="2" id="KW-1185">Reference proteome</keyword>
<dbReference type="EMBL" id="CP045896">
    <property type="protein sequence ID" value="QQP50635.1"/>
    <property type="molecule type" value="Genomic_DNA"/>
</dbReference>
<feature type="non-terminal residue" evidence="1">
    <location>
        <position position="1"/>
    </location>
</feature>
<dbReference type="OrthoDB" id="10662051at2759"/>
<protein>
    <submittedName>
        <fullName evidence="1">Uncharacterized protein</fullName>
    </submittedName>
</protein>
<evidence type="ECO:0000313" key="1">
    <source>
        <dbReference type="EMBL" id="QQP50635.1"/>
    </source>
</evidence>
<sequence>QTIADCRKMKDNKSPFYPSYCEELLASPPREESLLASSSSAGTLHGSMMMMNHHQGHSGTMTSMLPITHSTHLIPWHRQSHLLLRVGAGATGESGRMMHAQNPVDVVVGVERAIALDHFESAAWVTAQSLTTVPVTRDLPINGTVDPAQIRAWEETEGMDALGAALISVPGALISTRA</sequence>
<name>A0A7T8KAG3_CALRO</name>
<organism evidence="1 2">
    <name type="scientific">Caligus rogercresseyi</name>
    <name type="common">Sea louse</name>
    <dbReference type="NCBI Taxonomy" id="217165"/>
    <lineage>
        <taxon>Eukaryota</taxon>
        <taxon>Metazoa</taxon>
        <taxon>Ecdysozoa</taxon>
        <taxon>Arthropoda</taxon>
        <taxon>Crustacea</taxon>
        <taxon>Multicrustacea</taxon>
        <taxon>Hexanauplia</taxon>
        <taxon>Copepoda</taxon>
        <taxon>Siphonostomatoida</taxon>
        <taxon>Caligidae</taxon>
        <taxon>Caligus</taxon>
    </lineage>
</organism>
<dbReference type="AlphaFoldDB" id="A0A7T8KAG3"/>